<accession>A0A1G1YM41</accession>
<organism evidence="1 2">
    <name type="scientific">Candidatus Buchananbacteria bacterium RIFCSPHIGHO2_02_FULL_56_16</name>
    <dbReference type="NCBI Taxonomy" id="1797542"/>
    <lineage>
        <taxon>Bacteria</taxon>
        <taxon>Candidatus Buchananiibacteriota</taxon>
    </lineage>
</organism>
<dbReference type="AlphaFoldDB" id="A0A1G1YM41"/>
<reference evidence="1 2" key="1">
    <citation type="journal article" date="2016" name="Nat. Commun.">
        <title>Thousands of microbial genomes shed light on interconnected biogeochemical processes in an aquifer system.</title>
        <authorList>
            <person name="Anantharaman K."/>
            <person name="Brown C.T."/>
            <person name="Hug L.A."/>
            <person name="Sharon I."/>
            <person name="Castelle C.J."/>
            <person name="Probst A.J."/>
            <person name="Thomas B.C."/>
            <person name="Singh A."/>
            <person name="Wilkins M.J."/>
            <person name="Karaoz U."/>
            <person name="Brodie E.L."/>
            <person name="Williams K.H."/>
            <person name="Hubbard S.S."/>
            <person name="Banfield J.F."/>
        </authorList>
    </citation>
    <scope>NUCLEOTIDE SEQUENCE [LARGE SCALE GENOMIC DNA]</scope>
</reference>
<gene>
    <name evidence="1" type="ORF">A3J59_04230</name>
</gene>
<dbReference type="STRING" id="1797542.A3J59_04230"/>
<proteinExistence type="predicted"/>
<sequence>MANRPISQQLAASVRPVVIVVMQALPDRKRDPQEVVDAALAAVSEPEQLPKPELLKVKPIVRRLVKLSPRDRGIYRLHKYWRLVFHFLPPAETLKYYLKQFANNLTDNQRHQMERYLKAVFKLNDTEVAAALSSFGTRQSLRKKPTGCYGWI</sequence>
<protein>
    <submittedName>
        <fullName evidence="1">Uncharacterized protein</fullName>
    </submittedName>
</protein>
<evidence type="ECO:0000313" key="2">
    <source>
        <dbReference type="Proteomes" id="UP000177310"/>
    </source>
</evidence>
<evidence type="ECO:0000313" key="1">
    <source>
        <dbReference type="EMBL" id="OGY52517.1"/>
    </source>
</evidence>
<dbReference type="Proteomes" id="UP000177310">
    <property type="component" value="Unassembled WGS sequence"/>
</dbReference>
<dbReference type="EMBL" id="MHIL01000001">
    <property type="protein sequence ID" value="OGY52517.1"/>
    <property type="molecule type" value="Genomic_DNA"/>
</dbReference>
<name>A0A1G1YM41_9BACT</name>
<comment type="caution">
    <text evidence="1">The sequence shown here is derived from an EMBL/GenBank/DDBJ whole genome shotgun (WGS) entry which is preliminary data.</text>
</comment>